<dbReference type="CDD" id="cd00158">
    <property type="entry name" value="RHOD"/>
    <property type="match status" value="1"/>
</dbReference>
<evidence type="ECO:0000313" key="3">
    <source>
        <dbReference type="EMBL" id="TPH17345.1"/>
    </source>
</evidence>
<evidence type="ECO:0000256" key="1">
    <source>
        <dbReference type="SAM" id="SignalP"/>
    </source>
</evidence>
<feature type="chain" id="PRO_5021450015" evidence="1">
    <location>
        <begin position="17"/>
        <end position="126"/>
    </location>
</feature>
<dbReference type="SUPFAM" id="SSF52821">
    <property type="entry name" value="Rhodanese/Cell cycle control phosphatase"/>
    <property type="match status" value="1"/>
</dbReference>
<dbReference type="EMBL" id="SAWY01000008">
    <property type="protein sequence ID" value="TPH17345.1"/>
    <property type="molecule type" value="Genomic_DNA"/>
</dbReference>
<dbReference type="PROSITE" id="PS50206">
    <property type="entry name" value="RHODANESE_3"/>
    <property type="match status" value="1"/>
</dbReference>
<organism evidence="3 4">
    <name type="scientific">Litorilituus lipolyticus</name>
    <dbReference type="NCBI Taxonomy" id="2491017"/>
    <lineage>
        <taxon>Bacteria</taxon>
        <taxon>Pseudomonadati</taxon>
        <taxon>Pseudomonadota</taxon>
        <taxon>Gammaproteobacteria</taxon>
        <taxon>Alteromonadales</taxon>
        <taxon>Colwelliaceae</taxon>
        <taxon>Litorilituus</taxon>
    </lineage>
</organism>
<dbReference type="Pfam" id="PF00581">
    <property type="entry name" value="Rhodanese"/>
    <property type="match status" value="1"/>
</dbReference>
<dbReference type="InterPro" id="IPR036873">
    <property type="entry name" value="Rhodanese-like_dom_sf"/>
</dbReference>
<evidence type="ECO:0000313" key="4">
    <source>
        <dbReference type="Proteomes" id="UP000315303"/>
    </source>
</evidence>
<dbReference type="PANTHER" id="PTHR43031:SF16">
    <property type="entry name" value="OXIDOREDUCTASE"/>
    <property type="match status" value="1"/>
</dbReference>
<dbReference type="Proteomes" id="UP000315303">
    <property type="component" value="Unassembled WGS sequence"/>
</dbReference>
<keyword evidence="4" id="KW-1185">Reference proteome</keyword>
<keyword evidence="1" id="KW-0732">Signal</keyword>
<dbReference type="AlphaFoldDB" id="A0A502L4I0"/>
<dbReference type="SMART" id="SM00450">
    <property type="entry name" value="RHOD"/>
    <property type="match status" value="1"/>
</dbReference>
<gene>
    <name evidence="3" type="ORF">EPA86_04815</name>
</gene>
<feature type="signal peptide" evidence="1">
    <location>
        <begin position="1"/>
        <end position="16"/>
    </location>
</feature>
<proteinExistence type="predicted"/>
<dbReference type="InterPro" id="IPR001763">
    <property type="entry name" value="Rhodanese-like_dom"/>
</dbReference>
<dbReference type="InterPro" id="IPR050229">
    <property type="entry name" value="GlpE_sulfurtransferase"/>
</dbReference>
<reference evidence="3 4" key="1">
    <citation type="submission" date="2019-01" db="EMBL/GenBank/DDBJ databases">
        <title>Litorilituus lipolytica sp. nov., isolated from intertidal sand of the Yellow Sea in China.</title>
        <authorList>
            <person name="Liu A."/>
        </authorList>
    </citation>
    <scope>NUCLEOTIDE SEQUENCE [LARGE SCALE GENOMIC DNA]</scope>
    <source>
        <strain evidence="3 4">RZ04</strain>
    </source>
</reference>
<dbReference type="Gene3D" id="3.40.250.10">
    <property type="entry name" value="Rhodanese-like domain"/>
    <property type="match status" value="1"/>
</dbReference>
<evidence type="ECO:0000259" key="2">
    <source>
        <dbReference type="PROSITE" id="PS50206"/>
    </source>
</evidence>
<name>A0A502L4I0_9GAMM</name>
<dbReference type="PANTHER" id="PTHR43031">
    <property type="entry name" value="FAD-DEPENDENT OXIDOREDUCTASE"/>
    <property type="match status" value="1"/>
</dbReference>
<accession>A0A502L4I0</accession>
<comment type="caution">
    <text evidence="3">The sequence shown here is derived from an EMBL/GenBank/DDBJ whole genome shotgun (WGS) entry which is preliminary data.</text>
</comment>
<feature type="domain" description="Rhodanese" evidence="2">
    <location>
        <begin position="34"/>
        <end position="124"/>
    </location>
</feature>
<sequence>MLTLVVSSFFMLNAFAGQTPAISQQALIEAMAQDANNIVVLDVRSAEEFNEGHIKGAINVSHNTVEENLAKLTQYKDKKVVVYCRSGRRAGIAEHILAENGFTKLYHLTGDMNGWVAAKLPTVKTK</sequence>
<protein>
    <submittedName>
        <fullName evidence="3">Rhodanese-like domain-containing protein</fullName>
    </submittedName>
</protein>
<dbReference type="OrthoDB" id="9814704at2"/>